<evidence type="ECO:0000256" key="3">
    <source>
        <dbReference type="ARBA" id="ARBA00022692"/>
    </source>
</evidence>
<dbReference type="Pfam" id="PF14416">
    <property type="entry name" value="PMR5N"/>
    <property type="match status" value="1"/>
</dbReference>
<dbReference type="InterPro" id="IPR025846">
    <property type="entry name" value="TBL_N"/>
</dbReference>
<evidence type="ECO:0000259" key="9">
    <source>
        <dbReference type="Pfam" id="PF14416"/>
    </source>
</evidence>
<evidence type="ECO:0000256" key="6">
    <source>
        <dbReference type="ARBA" id="ARBA00023136"/>
    </source>
</evidence>
<dbReference type="GO" id="GO:0016413">
    <property type="term" value="F:O-acetyltransferase activity"/>
    <property type="evidence" value="ECO:0007669"/>
    <property type="project" value="InterPro"/>
</dbReference>
<feature type="domain" description="Trichome birefringence-like N-terminal" evidence="9">
    <location>
        <begin position="38"/>
        <end position="88"/>
    </location>
</feature>
<feature type="signal peptide" evidence="7">
    <location>
        <begin position="1"/>
        <end position="23"/>
    </location>
</feature>
<feature type="chain" id="PRO_5040164240" description="Trichome birefringence-like N-terminal domain-containing protein" evidence="7">
    <location>
        <begin position="24"/>
        <end position="345"/>
    </location>
</feature>
<accession>A0A9P1DY34</accession>
<evidence type="ECO:0000313" key="11">
    <source>
        <dbReference type="Proteomes" id="UP001152484"/>
    </source>
</evidence>
<keyword evidence="7" id="KW-0732">Signal</keyword>
<gene>
    <name evidence="10" type="ORF">CEURO_LOCUS1916</name>
</gene>
<dbReference type="InterPro" id="IPR029962">
    <property type="entry name" value="TBL"/>
</dbReference>
<evidence type="ECO:0000256" key="4">
    <source>
        <dbReference type="ARBA" id="ARBA00022968"/>
    </source>
</evidence>
<keyword evidence="5" id="KW-1133">Transmembrane helix</keyword>
<proteinExistence type="inferred from homology"/>
<name>A0A9P1DY34_CUSEU</name>
<dbReference type="Pfam" id="PF13839">
    <property type="entry name" value="PC-Esterase"/>
    <property type="match status" value="1"/>
</dbReference>
<dbReference type="GO" id="GO:0016020">
    <property type="term" value="C:membrane"/>
    <property type="evidence" value="ECO:0007669"/>
    <property type="project" value="UniProtKB-SubCell"/>
</dbReference>
<evidence type="ECO:0000256" key="1">
    <source>
        <dbReference type="ARBA" id="ARBA00004167"/>
    </source>
</evidence>
<evidence type="ECO:0008006" key="12">
    <source>
        <dbReference type="Google" id="ProtNLM"/>
    </source>
</evidence>
<keyword evidence="4" id="KW-0735">Signal-anchor</keyword>
<comment type="similarity">
    <text evidence="2">Belongs to the PC-esterase family. TBL subfamily.</text>
</comment>
<keyword evidence="3" id="KW-0812">Transmembrane</keyword>
<dbReference type="AlphaFoldDB" id="A0A9P1DY34"/>
<dbReference type="OrthoDB" id="630188at2759"/>
<dbReference type="GO" id="GO:0005794">
    <property type="term" value="C:Golgi apparatus"/>
    <property type="evidence" value="ECO:0007669"/>
    <property type="project" value="TreeGrafter"/>
</dbReference>
<keyword evidence="11" id="KW-1185">Reference proteome</keyword>
<comment type="caution">
    <text evidence="10">The sequence shown here is derived from an EMBL/GenBank/DDBJ whole genome shotgun (WGS) entry which is preliminary data.</text>
</comment>
<keyword evidence="6" id="KW-0472">Membrane</keyword>
<dbReference type="EMBL" id="CAMAPE010000004">
    <property type="protein sequence ID" value="CAH9062519.1"/>
    <property type="molecule type" value="Genomic_DNA"/>
</dbReference>
<evidence type="ECO:0000256" key="7">
    <source>
        <dbReference type="SAM" id="SignalP"/>
    </source>
</evidence>
<evidence type="ECO:0000313" key="10">
    <source>
        <dbReference type="EMBL" id="CAH9062519.1"/>
    </source>
</evidence>
<organism evidence="10 11">
    <name type="scientific">Cuscuta europaea</name>
    <name type="common">European dodder</name>
    <dbReference type="NCBI Taxonomy" id="41803"/>
    <lineage>
        <taxon>Eukaryota</taxon>
        <taxon>Viridiplantae</taxon>
        <taxon>Streptophyta</taxon>
        <taxon>Embryophyta</taxon>
        <taxon>Tracheophyta</taxon>
        <taxon>Spermatophyta</taxon>
        <taxon>Magnoliopsida</taxon>
        <taxon>eudicotyledons</taxon>
        <taxon>Gunneridae</taxon>
        <taxon>Pentapetalae</taxon>
        <taxon>asterids</taxon>
        <taxon>lamiids</taxon>
        <taxon>Solanales</taxon>
        <taxon>Convolvulaceae</taxon>
        <taxon>Cuscuteae</taxon>
        <taxon>Cuscuta</taxon>
        <taxon>Cuscuta subgen. Cuscuta</taxon>
    </lineage>
</organism>
<dbReference type="PANTHER" id="PTHR32285:SF30">
    <property type="entry name" value="PROTEIN TRICHOME BIREFRINGENCE-LIKE 42"/>
    <property type="match status" value="1"/>
</dbReference>
<evidence type="ECO:0000256" key="5">
    <source>
        <dbReference type="ARBA" id="ARBA00022989"/>
    </source>
</evidence>
<feature type="domain" description="Trichome birefringence-like C-terminal" evidence="8">
    <location>
        <begin position="89"/>
        <end position="340"/>
    </location>
</feature>
<comment type="subcellular location">
    <subcellularLocation>
        <location evidence="1">Membrane</location>
        <topology evidence="1">Single-pass membrane protein</topology>
    </subcellularLocation>
</comment>
<evidence type="ECO:0000259" key="8">
    <source>
        <dbReference type="Pfam" id="PF13839"/>
    </source>
</evidence>
<protein>
    <recommendedName>
        <fullName evidence="12">Trichome birefringence-like N-terminal domain-containing protein</fullName>
    </recommendedName>
</protein>
<dbReference type="Proteomes" id="UP001152484">
    <property type="component" value="Unassembled WGS sequence"/>
</dbReference>
<reference evidence="10" key="1">
    <citation type="submission" date="2022-07" db="EMBL/GenBank/DDBJ databases">
        <authorList>
            <person name="Macas J."/>
            <person name="Novak P."/>
            <person name="Neumann P."/>
        </authorList>
    </citation>
    <scope>NUCLEOTIDE SEQUENCE</scope>
</reference>
<evidence type="ECO:0000256" key="2">
    <source>
        <dbReference type="ARBA" id="ARBA00007727"/>
    </source>
</evidence>
<sequence>MGPLLDFLGHFLLLLTLVLQVWSYHPYAEMVSSISHTACNRYEGKWVSDNEYPLFSSSDYFFVPPNRKCADRKDTNYLHYRWQPNNCELAKFDAKNFVKTYKGKMVMFVGDSIAQNQWMSMASLIQNAYGPESIWISTTNPPIFSLYFKQYDLTLAFEQNRYLALLEGQVLKLDNISSNSIAWWQNASLLVFNCYHWFTHPKLEWASVEVNGTIDTEMEPMGVFTKALQHWGEVVDNEIDPTKTRVFFQGITAVHPDCNKYRMPINESSLASQMNPYTTGEEIIEYELSQMKSEVTFLNITLLTRLRPDSHPELMEKGVRDCSHWCVAGVPDTWNQLMYAELFPN</sequence>
<dbReference type="PANTHER" id="PTHR32285">
    <property type="entry name" value="PROTEIN TRICHOME BIREFRINGENCE-LIKE 9-RELATED"/>
    <property type="match status" value="1"/>
</dbReference>
<dbReference type="InterPro" id="IPR026057">
    <property type="entry name" value="TBL_C"/>
</dbReference>